<keyword evidence="3" id="KW-1185">Reference proteome</keyword>
<dbReference type="AlphaFoldDB" id="A0A1G9HL75"/>
<dbReference type="STRING" id="686624.SAMN04488242_0385"/>
<evidence type="ECO:0000313" key="3">
    <source>
        <dbReference type="Proteomes" id="UP000199475"/>
    </source>
</evidence>
<proteinExistence type="predicted"/>
<keyword evidence="1" id="KW-0472">Membrane</keyword>
<organism evidence="2 3">
    <name type="scientific">Tessaracoccus oleiagri</name>
    <dbReference type="NCBI Taxonomy" id="686624"/>
    <lineage>
        <taxon>Bacteria</taxon>
        <taxon>Bacillati</taxon>
        <taxon>Actinomycetota</taxon>
        <taxon>Actinomycetes</taxon>
        <taxon>Propionibacteriales</taxon>
        <taxon>Propionibacteriaceae</taxon>
        <taxon>Tessaracoccus</taxon>
    </lineage>
</organism>
<feature type="transmembrane region" description="Helical" evidence="1">
    <location>
        <begin position="127"/>
        <end position="145"/>
    </location>
</feature>
<accession>A0A1G9HL75</accession>
<evidence type="ECO:0000313" key="2">
    <source>
        <dbReference type="EMBL" id="SDL13707.1"/>
    </source>
</evidence>
<keyword evidence="1" id="KW-0812">Transmembrane</keyword>
<keyword evidence="1" id="KW-1133">Transmembrane helix</keyword>
<protein>
    <submittedName>
        <fullName evidence="2">Uncharacterized protein</fullName>
    </submittedName>
</protein>
<feature type="transmembrane region" description="Helical" evidence="1">
    <location>
        <begin position="22"/>
        <end position="47"/>
    </location>
</feature>
<gene>
    <name evidence="2" type="ORF">SAMN04488242_0385</name>
</gene>
<dbReference type="Proteomes" id="UP000199475">
    <property type="component" value="Unassembled WGS sequence"/>
</dbReference>
<dbReference type="EMBL" id="FNGP01000001">
    <property type="protein sequence ID" value="SDL13707.1"/>
    <property type="molecule type" value="Genomic_DNA"/>
</dbReference>
<sequence length="158" mass="17338">MVELEAPVPPTGSLTPLPTWRLVYYALVWGVLTSMFTMLGAVASIGGTTPIGPVVEPKVMGAFIAGNFAGILFLHLCGERWRTGVTGAALVIFGAMIFRDGEPDLLLWGTPVLIAVLHARQPRRYRYWLVGFPLVALLIFVLHPYESAMSRWVDLASR</sequence>
<reference evidence="2 3" key="1">
    <citation type="submission" date="2016-10" db="EMBL/GenBank/DDBJ databases">
        <authorList>
            <person name="de Groot N.N."/>
        </authorList>
    </citation>
    <scope>NUCLEOTIDE SEQUENCE [LARGE SCALE GENOMIC DNA]</scope>
    <source>
        <strain evidence="2 3">CGMCC 1.9159</strain>
    </source>
</reference>
<feature type="transmembrane region" description="Helical" evidence="1">
    <location>
        <begin position="59"/>
        <end position="76"/>
    </location>
</feature>
<name>A0A1G9HL75_9ACTN</name>
<evidence type="ECO:0000256" key="1">
    <source>
        <dbReference type="SAM" id="Phobius"/>
    </source>
</evidence>